<dbReference type="AlphaFoldDB" id="A0AAU8DNK3"/>
<keyword evidence="2" id="KW-1133">Transmembrane helix</keyword>
<feature type="transmembrane region" description="Helical" evidence="2">
    <location>
        <begin position="43"/>
        <end position="67"/>
    </location>
</feature>
<evidence type="ECO:0000313" key="3">
    <source>
        <dbReference type="EMBL" id="XCG63095.1"/>
    </source>
</evidence>
<gene>
    <name evidence="3" type="ORF">ABLG96_18085</name>
</gene>
<dbReference type="RefSeq" id="WP_353648710.1">
    <property type="nucleotide sequence ID" value="NZ_CP159218.1"/>
</dbReference>
<feature type="region of interest" description="Disordered" evidence="1">
    <location>
        <begin position="1"/>
        <end position="37"/>
    </location>
</feature>
<dbReference type="EMBL" id="CP159218">
    <property type="protein sequence ID" value="XCG63095.1"/>
    <property type="molecule type" value="Genomic_DNA"/>
</dbReference>
<organism evidence="3">
    <name type="scientific">Nakamurella sp. A5-74</name>
    <dbReference type="NCBI Taxonomy" id="3158264"/>
    <lineage>
        <taxon>Bacteria</taxon>
        <taxon>Bacillati</taxon>
        <taxon>Actinomycetota</taxon>
        <taxon>Actinomycetes</taxon>
        <taxon>Nakamurellales</taxon>
        <taxon>Nakamurellaceae</taxon>
        <taxon>Nakamurella</taxon>
    </lineage>
</organism>
<keyword evidence="2" id="KW-0812">Transmembrane</keyword>
<sequence length="103" mass="10753">MTSSSAPSTPADEPAGAGRPSRTPVEKVSGTSPRPATLRRSPVVMRIGMVVFCIGASALLVMLVLFASGARDFPVWFWLVVALAPIGLGISAFRIRQAGLSVD</sequence>
<reference evidence="3" key="1">
    <citation type="submission" date="2024-05" db="EMBL/GenBank/DDBJ databases">
        <authorList>
            <person name="Cai S.Y."/>
            <person name="Jin L.M."/>
            <person name="Li H.R."/>
        </authorList>
    </citation>
    <scope>NUCLEOTIDE SEQUENCE</scope>
    <source>
        <strain evidence="3">A5-74</strain>
    </source>
</reference>
<name>A0AAU8DNK3_9ACTN</name>
<evidence type="ECO:0008006" key="4">
    <source>
        <dbReference type="Google" id="ProtNLM"/>
    </source>
</evidence>
<protein>
    <recommendedName>
        <fullName evidence="4">DUF2530 domain-containing protein</fullName>
    </recommendedName>
</protein>
<keyword evidence="2" id="KW-0472">Membrane</keyword>
<evidence type="ECO:0000256" key="2">
    <source>
        <dbReference type="SAM" id="Phobius"/>
    </source>
</evidence>
<accession>A0AAU8DNK3</accession>
<feature type="transmembrane region" description="Helical" evidence="2">
    <location>
        <begin position="73"/>
        <end position="93"/>
    </location>
</feature>
<proteinExistence type="predicted"/>
<evidence type="ECO:0000256" key="1">
    <source>
        <dbReference type="SAM" id="MobiDB-lite"/>
    </source>
</evidence>